<dbReference type="CDD" id="cd00684">
    <property type="entry name" value="Terpene_cyclase_plant_C1"/>
    <property type="match status" value="1"/>
</dbReference>
<dbReference type="Gene3D" id="1.10.600.10">
    <property type="entry name" value="Farnesyl Diphosphate Synthase"/>
    <property type="match status" value="1"/>
</dbReference>
<evidence type="ECO:0000256" key="4">
    <source>
        <dbReference type="ARBA" id="ARBA00022842"/>
    </source>
</evidence>
<evidence type="ECO:0000256" key="1">
    <source>
        <dbReference type="ARBA" id="ARBA00001936"/>
    </source>
</evidence>
<comment type="cofactor">
    <cofactor evidence="2">
        <name>Mg(2+)</name>
        <dbReference type="ChEBI" id="CHEBI:18420"/>
    </cofactor>
</comment>
<dbReference type="Gene3D" id="1.50.10.130">
    <property type="entry name" value="Terpene synthase, N-terminal domain"/>
    <property type="match status" value="1"/>
</dbReference>
<reference evidence="7" key="1">
    <citation type="submission" date="2020-07" db="EMBL/GenBank/DDBJ databases">
        <authorList>
            <person name="Lin J."/>
        </authorList>
    </citation>
    <scope>NUCLEOTIDE SEQUENCE</scope>
</reference>
<evidence type="ECO:0000256" key="2">
    <source>
        <dbReference type="ARBA" id="ARBA00001946"/>
    </source>
</evidence>
<evidence type="ECO:0000256" key="3">
    <source>
        <dbReference type="ARBA" id="ARBA00022723"/>
    </source>
</evidence>
<dbReference type="InterPro" id="IPR036965">
    <property type="entry name" value="Terpene_synth_N_sf"/>
</dbReference>
<dbReference type="InterPro" id="IPR034741">
    <property type="entry name" value="Terpene_cyclase-like_1_C"/>
</dbReference>
<evidence type="ECO:0008006" key="8">
    <source>
        <dbReference type="Google" id="ProtNLM"/>
    </source>
</evidence>
<name>A0A6V7NV45_ANACO</name>
<dbReference type="GO" id="GO:0000287">
    <property type="term" value="F:magnesium ion binding"/>
    <property type="evidence" value="ECO:0007669"/>
    <property type="project" value="InterPro"/>
</dbReference>
<dbReference type="PANTHER" id="PTHR31225">
    <property type="entry name" value="OS04G0344100 PROTEIN-RELATED"/>
    <property type="match status" value="1"/>
</dbReference>
<dbReference type="SFLD" id="SFLDG01019">
    <property type="entry name" value="Terpene_Cyclase_Like_1_C_Termi"/>
    <property type="match status" value="1"/>
</dbReference>
<sequence length="591" mass="68611">MVLLHLASPSPAPSIVLTSPDRWLRRELPAVRSQSMAGPFLVAGVYVLAPCVGRRIISRERDAKRLDELKEEVARMINEETVVVDDKLELIDALQQLGIDYHFEKEIKHALDSIFSKLDDIRMETKGNAYIIALLFRLLRGHGFRVSQDIFDQFKDEKGNFKSNLSNQIISLLSLYEASYLAVDGEDTLVEVQNFTIRHLNNFLLDSSDDNYKLRDYVACALEQPIHWRMERLHTRWFINAYEKEEEMRPLLLEFAKLDFNAVQNTYKRELKEVSRWWSNLGLWEKLPFSRDRLAENYLWSVGWAFEPKHSTFRLAQTKANSLVTVIDDVYDVYGSLDELELFTEAVDRWDALNIKQLPEYMRVCFLALFNTTNDTAYETMKEKGLNILPYIKRAGTLLQNEGYSCNKKTHSGTDLCKAYLVEAKWYNKNYIPTLEEYLQNGWLSISGQVVLFYAYCLAPDLTQQDLDLFHNYSEIIRWSSITCRLYNDLGTSKSEHQRGDVAKSIHCCMHHEGITEAAARERIKELIYDCWKKLNRARRVDSAFNKNFADIAMNMSRTARSFYIHGDGYGSPEGETKDRIISLLIEPVQI</sequence>
<evidence type="ECO:0000259" key="6">
    <source>
        <dbReference type="Pfam" id="PF03936"/>
    </source>
</evidence>
<dbReference type="InterPro" id="IPR008930">
    <property type="entry name" value="Terpenoid_cyclase/PrenylTrfase"/>
</dbReference>
<evidence type="ECO:0000313" key="7">
    <source>
        <dbReference type="EMBL" id="CAD1822475.1"/>
    </source>
</evidence>
<dbReference type="Pfam" id="PF03936">
    <property type="entry name" value="Terpene_synth_C"/>
    <property type="match status" value="1"/>
</dbReference>
<dbReference type="SFLD" id="SFLDS00005">
    <property type="entry name" value="Isoprenoid_Synthase_Type_I"/>
    <property type="match status" value="1"/>
</dbReference>
<dbReference type="InterPro" id="IPR001906">
    <property type="entry name" value="Terpene_synth_N"/>
</dbReference>
<dbReference type="EMBL" id="LR862142">
    <property type="protein sequence ID" value="CAD1822475.1"/>
    <property type="molecule type" value="Genomic_DNA"/>
</dbReference>
<dbReference type="GO" id="GO:0010333">
    <property type="term" value="F:terpene synthase activity"/>
    <property type="evidence" value="ECO:0007669"/>
    <property type="project" value="InterPro"/>
</dbReference>
<comment type="cofactor">
    <cofactor evidence="1">
        <name>Mn(2+)</name>
        <dbReference type="ChEBI" id="CHEBI:29035"/>
    </cofactor>
</comment>
<dbReference type="InterPro" id="IPR050148">
    <property type="entry name" value="Terpene_synthase-like"/>
</dbReference>
<protein>
    <recommendedName>
        <fullName evidence="8">Terpene synthase 10-like</fullName>
    </recommendedName>
</protein>
<feature type="domain" description="Terpene synthase N-terminal" evidence="5">
    <location>
        <begin position="63"/>
        <end position="222"/>
    </location>
</feature>
<keyword evidence="4" id="KW-0460">Magnesium</keyword>
<dbReference type="SUPFAM" id="SSF48576">
    <property type="entry name" value="Terpenoid synthases"/>
    <property type="match status" value="1"/>
</dbReference>
<proteinExistence type="predicted"/>
<dbReference type="FunFam" id="1.50.10.130:FF:000001">
    <property type="entry name" value="Isoprene synthase, chloroplastic"/>
    <property type="match status" value="1"/>
</dbReference>
<evidence type="ECO:0000259" key="5">
    <source>
        <dbReference type="Pfam" id="PF01397"/>
    </source>
</evidence>
<gene>
    <name evidence="7" type="ORF">CB5_LOCUS5686</name>
</gene>
<dbReference type="PANTHER" id="PTHR31225:SF252">
    <property type="entry name" value="TERPENE SYNTHASE 12-RELATED"/>
    <property type="match status" value="1"/>
</dbReference>
<dbReference type="InterPro" id="IPR044814">
    <property type="entry name" value="Terpene_cyclase_plant_C1"/>
</dbReference>
<dbReference type="SUPFAM" id="SSF48239">
    <property type="entry name" value="Terpenoid cyclases/Protein prenyltransferases"/>
    <property type="match status" value="1"/>
</dbReference>
<dbReference type="GO" id="GO:0016102">
    <property type="term" value="P:diterpenoid biosynthetic process"/>
    <property type="evidence" value="ECO:0007669"/>
    <property type="project" value="InterPro"/>
</dbReference>
<dbReference type="InterPro" id="IPR005630">
    <property type="entry name" value="Terpene_synthase_metal-bd"/>
</dbReference>
<keyword evidence="3" id="KW-0479">Metal-binding</keyword>
<feature type="domain" description="Terpene synthase metal-binding" evidence="6">
    <location>
        <begin position="280"/>
        <end position="534"/>
    </location>
</feature>
<accession>A0A6V7NV45</accession>
<dbReference type="FunFam" id="1.10.600.10:FF:000007">
    <property type="entry name" value="Isoprene synthase, chloroplastic"/>
    <property type="match status" value="1"/>
</dbReference>
<organism evidence="7">
    <name type="scientific">Ananas comosus var. bracteatus</name>
    <name type="common">red pineapple</name>
    <dbReference type="NCBI Taxonomy" id="296719"/>
    <lineage>
        <taxon>Eukaryota</taxon>
        <taxon>Viridiplantae</taxon>
        <taxon>Streptophyta</taxon>
        <taxon>Embryophyta</taxon>
        <taxon>Tracheophyta</taxon>
        <taxon>Spermatophyta</taxon>
        <taxon>Magnoliopsida</taxon>
        <taxon>Liliopsida</taxon>
        <taxon>Poales</taxon>
        <taxon>Bromeliaceae</taxon>
        <taxon>Bromelioideae</taxon>
        <taxon>Ananas</taxon>
    </lineage>
</organism>
<dbReference type="Pfam" id="PF01397">
    <property type="entry name" value="Terpene_synth"/>
    <property type="match status" value="1"/>
</dbReference>
<dbReference type="InterPro" id="IPR008949">
    <property type="entry name" value="Isoprenoid_synthase_dom_sf"/>
</dbReference>
<dbReference type="AlphaFoldDB" id="A0A6V7NV45"/>